<dbReference type="InterPro" id="IPR009991">
    <property type="entry name" value="DCTN3"/>
</dbReference>
<dbReference type="Proteomes" id="UP000785200">
    <property type="component" value="Unassembled WGS sequence"/>
</dbReference>
<evidence type="ECO:0000313" key="2">
    <source>
        <dbReference type="Proteomes" id="UP000785200"/>
    </source>
</evidence>
<accession>A0A9P6VDJ5</accession>
<evidence type="ECO:0008006" key="3">
    <source>
        <dbReference type="Google" id="ProtNLM"/>
    </source>
</evidence>
<protein>
    <recommendedName>
        <fullName evidence="3">Nuclear distribution protein RO10</fullName>
    </recommendedName>
</protein>
<dbReference type="GO" id="GO:0061640">
    <property type="term" value="P:cytoskeleton-dependent cytokinesis"/>
    <property type="evidence" value="ECO:0007669"/>
    <property type="project" value="InterPro"/>
</dbReference>
<organism evidence="1 2">
    <name type="scientific">Hyphodiscus hymeniophilus</name>
    <dbReference type="NCBI Taxonomy" id="353542"/>
    <lineage>
        <taxon>Eukaryota</taxon>
        <taxon>Fungi</taxon>
        <taxon>Dikarya</taxon>
        <taxon>Ascomycota</taxon>
        <taxon>Pezizomycotina</taxon>
        <taxon>Leotiomycetes</taxon>
        <taxon>Helotiales</taxon>
        <taxon>Hyphodiscaceae</taxon>
        <taxon>Hyphodiscus</taxon>
    </lineage>
</organism>
<comment type="caution">
    <text evidence="1">The sequence shown here is derived from an EMBL/GenBank/DDBJ whole genome shotgun (WGS) entry which is preliminary data.</text>
</comment>
<evidence type="ECO:0000313" key="1">
    <source>
        <dbReference type="EMBL" id="KAG0645155.1"/>
    </source>
</evidence>
<dbReference type="AlphaFoldDB" id="A0A9P6VDJ5"/>
<keyword evidence="2" id="KW-1185">Reference proteome</keyword>
<gene>
    <name evidence="1" type="ORF">D0Z07_9244</name>
</gene>
<reference evidence="1" key="1">
    <citation type="submission" date="2019-07" db="EMBL/GenBank/DDBJ databases">
        <title>Hyphodiscus hymeniophilus genome sequencing and assembly.</title>
        <authorList>
            <person name="Kramer G."/>
            <person name="Nodwell J."/>
        </authorList>
    </citation>
    <scope>NUCLEOTIDE SEQUENCE</scope>
    <source>
        <strain evidence="1">ATCC 34498</strain>
    </source>
</reference>
<proteinExistence type="predicted"/>
<dbReference type="EMBL" id="VNKQ01000020">
    <property type="protein sequence ID" value="KAG0645155.1"/>
    <property type="molecule type" value="Genomic_DNA"/>
</dbReference>
<dbReference type="Pfam" id="PF07426">
    <property type="entry name" value="Dynactin_p22"/>
    <property type="match status" value="1"/>
</dbReference>
<name>A0A9P6VDJ5_9HELO</name>
<sequence length="204" mass="22856">MDNTFDITALETIDLLETRLKRIEYAVCGHVDKATIHNNENATKKLAELEHSLHQLASKSRVIQDLLRLHSRHPGLFQSTKDSEIPTSLLPTDLLHIVLASASSYPSTASRLTSIMDAPVPTANLSASLIDLQPRLAKVESLQAAQNADLSLLRERTAAIIQRWYTVDVLRAGDSWAELESRVEDVERGVRRAEKLRREDEESL</sequence>
<dbReference type="OrthoDB" id="5403729at2759"/>
<dbReference type="GO" id="GO:0005869">
    <property type="term" value="C:dynactin complex"/>
    <property type="evidence" value="ECO:0007669"/>
    <property type="project" value="InterPro"/>
</dbReference>